<reference evidence="1" key="2">
    <citation type="submission" date="2025-08" db="UniProtKB">
        <authorList>
            <consortium name="Ensembl"/>
        </authorList>
    </citation>
    <scope>IDENTIFICATION</scope>
</reference>
<dbReference type="Gene3D" id="3.10.20.370">
    <property type="match status" value="1"/>
</dbReference>
<dbReference type="Proteomes" id="UP001501920">
    <property type="component" value="Chromosome 24"/>
</dbReference>
<reference evidence="1 2" key="1">
    <citation type="submission" date="2020-10" db="EMBL/GenBank/DDBJ databases">
        <title>Pygocentrus nattereri (red-bellied piranha) genome, fPygNat1, primary haplotype.</title>
        <authorList>
            <person name="Myers G."/>
            <person name="Meyer A."/>
            <person name="Karagic N."/>
            <person name="Pippel M."/>
            <person name="Winkler S."/>
            <person name="Tracey A."/>
            <person name="Wood J."/>
            <person name="Formenti G."/>
            <person name="Howe K."/>
            <person name="Fedrigo O."/>
            <person name="Jarvis E.D."/>
        </authorList>
    </citation>
    <scope>NUCLEOTIDE SEQUENCE [LARGE SCALE GENOMIC DNA]</scope>
</reference>
<dbReference type="AlphaFoldDB" id="A0AAR2J8D9"/>
<accession>A0AAR2J8D9</accession>
<name>A0AAR2J8D9_PYGNA</name>
<keyword evidence="2" id="KW-1185">Reference proteome</keyword>
<protein>
    <submittedName>
        <fullName evidence="1">Uncharacterized protein</fullName>
    </submittedName>
</protein>
<evidence type="ECO:0000313" key="1">
    <source>
        <dbReference type="Ensembl" id="ENSPNAP00000046582.1"/>
    </source>
</evidence>
<reference evidence="1" key="3">
    <citation type="submission" date="2025-09" db="UniProtKB">
        <authorList>
            <consortium name="Ensembl"/>
        </authorList>
    </citation>
    <scope>IDENTIFICATION</scope>
</reference>
<sequence>MAIYSRSADVLAQEHGGNYRPVAYLSKTLDLVIQCMPACLGAVAACALMVSDAEKLAFMYKAKMFGCCKGFVKAKQDCPGLVGERRWSL</sequence>
<dbReference type="GeneTree" id="ENSGT00960000186724"/>
<organism evidence="1 2">
    <name type="scientific">Pygocentrus nattereri</name>
    <name type="common">Red-bellied piranha</name>
    <dbReference type="NCBI Taxonomy" id="42514"/>
    <lineage>
        <taxon>Eukaryota</taxon>
        <taxon>Metazoa</taxon>
        <taxon>Chordata</taxon>
        <taxon>Craniata</taxon>
        <taxon>Vertebrata</taxon>
        <taxon>Euteleostomi</taxon>
        <taxon>Actinopterygii</taxon>
        <taxon>Neopterygii</taxon>
        <taxon>Teleostei</taxon>
        <taxon>Ostariophysi</taxon>
        <taxon>Characiformes</taxon>
        <taxon>Characoidei</taxon>
        <taxon>Pygocentrus</taxon>
    </lineage>
</organism>
<dbReference type="Ensembl" id="ENSPNAT00000052702.1">
    <property type="protein sequence ID" value="ENSPNAP00000046582.1"/>
    <property type="gene ID" value="ENSPNAG00000036192.1"/>
</dbReference>
<proteinExistence type="predicted"/>
<evidence type="ECO:0000313" key="2">
    <source>
        <dbReference type="Proteomes" id="UP001501920"/>
    </source>
</evidence>